<protein>
    <submittedName>
        <fullName evidence="1">C_GCAxxG_C_C family protein</fullName>
    </submittedName>
</protein>
<dbReference type="AlphaFoldDB" id="A0A523UX42"/>
<comment type="caution">
    <text evidence="1">The sequence shown here is derived from an EMBL/GenBank/DDBJ whole genome shotgun (WGS) entry which is preliminary data.</text>
</comment>
<evidence type="ECO:0000313" key="2">
    <source>
        <dbReference type="Proteomes" id="UP000320679"/>
    </source>
</evidence>
<dbReference type="Pfam" id="PF09719">
    <property type="entry name" value="C_GCAxxG_C_C"/>
    <property type="match status" value="1"/>
</dbReference>
<organism evidence="1 2">
    <name type="scientific">Aerophobetes bacterium</name>
    <dbReference type="NCBI Taxonomy" id="2030807"/>
    <lineage>
        <taxon>Bacteria</taxon>
        <taxon>Candidatus Aerophobota</taxon>
    </lineage>
</organism>
<dbReference type="Proteomes" id="UP000320679">
    <property type="component" value="Unassembled WGS sequence"/>
</dbReference>
<gene>
    <name evidence="1" type="ORF">E3J59_02315</name>
</gene>
<dbReference type="NCBIfam" id="TIGR01909">
    <property type="entry name" value="C_GCAxxG_C_C"/>
    <property type="match status" value="1"/>
</dbReference>
<feature type="non-terminal residue" evidence="1">
    <location>
        <position position="151"/>
    </location>
</feature>
<reference evidence="1 2" key="1">
    <citation type="submission" date="2019-03" db="EMBL/GenBank/DDBJ databases">
        <title>Metabolic potential of uncultured bacteria and archaea associated with petroleum seepage in deep-sea sediments.</title>
        <authorList>
            <person name="Dong X."/>
            <person name="Hubert C."/>
        </authorList>
    </citation>
    <scope>NUCLEOTIDE SEQUENCE [LARGE SCALE GENOMIC DNA]</scope>
    <source>
        <strain evidence="1">E29_bin78</strain>
    </source>
</reference>
<sequence length="151" mass="16372">MPEKTSREELLNKIEKTAHDYEKEFHGCSRCVFKALQDHLDLGDGTSLKASTPLAAGIAMRGETCGALIGGLLAVGIVTAKEDLKDSNALNSSLAAGFRLARKVEKEFGTTNCTKIQTDRLGRFYSLADPEQYKAFIEAGGYIECPKVVAK</sequence>
<dbReference type="InterPro" id="IPR010181">
    <property type="entry name" value="CGCAxxGCC_motif"/>
</dbReference>
<proteinExistence type="predicted"/>
<evidence type="ECO:0000313" key="1">
    <source>
        <dbReference type="EMBL" id="TET47112.1"/>
    </source>
</evidence>
<accession>A0A523UX42</accession>
<dbReference type="EMBL" id="SOJK01000103">
    <property type="protein sequence ID" value="TET47112.1"/>
    <property type="molecule type" value="Genomic_DNA"/>
</dbReference>
<name>A0A523UX42_UNCAE</name>